<evidence type="ECO:0000313" key="4">
    <source>
        <dbReference type="WBParaSite" id="SSLN_0000494501-mRNA-1"/>
    </source>
</evidence>
<evidence type="ECO:0000256" key="1">
    <source>
        <dbReference type="SAM" id="MobiDB-lite"/>
    </source>
</evidence>
<proteinExistence type="predicted"/>
<keyword evidence="3" id="KW-1185">Reference proteome</keyword>
<name>A0A183SKP2_SCHSO</name>
<evidence type="ECO:0000313" key="2">
    <source>
        <dbReference type="EMBL" id="VDL91175.1"/>
    </source>
</evidence>
<feature type="region of interest" description="Disordered" evidence="1">
    <location>
        <begin position="79"/>
        <end position="135"/>
    </location>
</feature>
<gene>
    <name evidence="2" type="ORF">SSLN_LOCUS4790</name>
</gene>
<dbReference type="WBParaSite" id="SSLN_0000494501-mRNA-1">
    <property type="protein sequence ID" value="SSLN_0000494501-mRNA-1"/>
    <property type="gene ID" value="SSLN_0000494501"/>
</dbReference>
<protein>
    <submittedName>
        <fullName evidence="2 4">Uncharacterized protein</fullName>
    </submittedName>
</protein>
<sequence>MLFGLLPARHRRSVKTGAAIYEANLIAVAKAKGVGRMSKTQRNNTAKPCLRAHAVNAHSARELAWFYIFKLNATAIPQHQPLPHLPQIPRLQPPQPLIPTSSMPRSPRSPTPSSLLHSLRRSRRRTPLSPLPPPQ</sequence>
<organism evidence="4">
    <name type="scientific">Schistocephalus solidus</name>
    <name type="common">Tapeworm</name>
    <dbReference type="NCBI Taxonomy" id="70667"/>
    <lineage>
        <taxon>Eukaryota</taxon>
        <taxon>Metazoa</taxon>
        <taxon>Spiralia</taxon>
        <taxon>Lophotrochozoa</taxon>
        <taxon>Platyhelminthes</taxon>
        <taxon>Cestoda</taxon>
        <taxon>Eucestoda</taxon>
        <taxon>Diphyllobothriidea</taxon>
        <taxon>Diphyllobothriidae</taxon>
        <taxon>Schistocephalus</taxon>
    </lineage>
</organism>
<dbReference type="EMBL" id="UYSU01033000">
    <property type="protein sequence ID" value="VDL91175.1"/>
    <property type="molecule type" value="Genomic_DNA"/>
</dbReference>
<reference evidence="4" key="1">
    <citation type="submission" date="2016-06" db="UniProtKB">
        <authorList>
            <consortium name="WormBaseParasite"/>
        </authorList>
    </citation>
    <scope>IDENTIFICATION</scope>
</reference>
<accession>A0A183SKP2</accession>
<feature type="compositionally biased region" description="Low complexity" evidence="1">
    <location>
        <begin position="98"/>
        <end position="117"/>
    </location>
</feature>
<evidence type="ECO:0000313" key="3">
    <source>
        <dbReference type="Proteomes" id="UP000275846"/>
    </source>
</evidence>
<dbReference type="Proteomes" id="UP000275846">
    <property type="component" value="Unassembled WGS sequence"/>
</dbReference>
<dbReference type="AlphaFoldDB" id="A0A183SKP2"/>
<reference evidence="2 3" key="2">
    <citation type="submission" date="2018-11" db="EMBL/GenBank/DDBJ databases">
        <authorList>
            <consortium name="Pathogen Informatics"/>
        </authorList>
    </citation>
    <scope>NUCLEOTIDE SEQUENCE [LARGE SCALE GENOMIC DNA]</scope>
    <source>
        <strain evidence="2 3">NST_G2</strain>
    </source>
</reference>
<feature type="compositionally biased region" description="Pro residues" evidence="1">
    <location>
        <begin position="83"/>
        <end position="97"/>
    </location>
</feature>